<dbReference type="EMBL" id="VDMN01000001">
    <property type="protein sequence ID" value="TNM66203.1"/>
    <property type="molecule type" value="Genomic_DNA"/>
</dbReference>
<organism evidence="1 2">
    <name type="scientific">Aliirhizobium smilacinae</name>
    <dbReference type="NCBI Taxonomy" id="1395944"/>
    <lineage>
        <taxon>Bacteria</taxon>
        <taxon>Pseudomonadati</taxon>
        <taxon>Pseudomonadota</taxon>
        <taxon>Alphaproteobacteria</taxon>
        <taxon>Hyphomicrobiales</taxon>
        <taxon>Rhizobiaceae</taxon>
        <taxon>Aliirhizobium</taxon>
    </lineage>
</organism>
<dbReference type="RefSeq" id="WP_139675413.1">
    <property type="nucleotide sequence ID" value="NZ_VDMN01000001.1"/>
</dbReference>
<comment type="caution">
    <text evidence="1">The sequence shown here is derived from an EMBL/GenBank/DDBJ whole genome shotgun (WGS) entry which is preliminary data.</text>
</comment>
<dbReference type="AlphaFoldDB" id="A0A5C4XSC2"/>
<keyword evidence="2" id="KW-1185">Reference proteome</keyword>
<gene>
    <name evidence="1" type="ORF">FHP24_08340</name>
</gene>
<evidence type="ECO:0000313" key="1">
    <source>
        <dbReference type="EMBL" id="TNM66203.1"/>
    </source>
</evidence>
<sequence length="98" mass="10941">MQIPGMSEDLQTIRDIGWSLWDPIGLNTHNGPPAEAIDEYDSYLLEAIAMLRDGRPLQDVIATLVDIESEHMALGESPDSEERATQTVLELRQIILNP</sequence>
<evidence type="ECO:0000313" key="2">
    <source>
        <dbReference type="Proteomes" id="UP000311605"/>
    </source>
</evidence>
<dbReference type="Proteomes" id="UP000311605">
    <property type="component" value="Unassembled WGS sequence"/>
</dbReference>
<accession>A0A5C4XSC2</accession>
<dbReference type="OrthoDB" id="7596921at2"/>
<name>A0A5C4XSC2_9HYPH</name>
<proteinExistence type="predicted"/>
<reference evidence="1 2" key="1">
    <citation type="submission" date="2019-06" db="EMBL/GenBank/DDBJ databases">
        <title>The draft genome of Rhizobium smilacinae PTYR-5.</title>
        <authorList>
            <person name="Liu L."/>
            <person name="Li L."/>
            <person name="Zhang X."/>
        </authorList>
    </citation>
    <scope>NUCLEOTIDE SEQUENCE [LARGE SCALE GENOMIC DNA]</scope>
    <source>
        <strain evidence="1 2">PTYR-5</strain>
    </source>
</reference>
<protein>
    <submittedName>
        <fullName evidence="1">Uncharacterized protein</fullName>
    </submittedName>
</protein>